<evidence type="ECO:0000259" key="1">
    <source>
        <dbReference type="Pfam" id="PF02627"/>
    </source>
</evidence>
<dbReference type="RefSeq" id="WP_190614833.1">
    <property type="nucleotide sequence ID" value="NZ_AP018712.1"/>
</dbReference>
<dbReference type="Gene3D" id="1.20.1290.10">
    <property type="entry name" value="AhpD-like"/>
    <property type="match status" value="1"/>
</dbReference>
<dbReference type="InParanoid" id="A0A7G1GA68"/>
<dbReference type="EMBL" id="AP018712">
    <property type="protein sequence ID" value="BBE31973.1"/>
    <property type="molecule type" value="Genomic_DNA"/>
</dbReference>
<dbReference type="Pfam" id="PF02627">
    <property type="entry name" value="CMD"/>
    <property type="match status" value="1"/>
</dbReference>
<sequence length="117" mass="13406">MNFDEFNKFRSEMNEKILSNGTLNTKRFFNLDGAVYKEGEIPSKYKELMGLVASMVLRCEGCIDYHIGQCIEFGVTDKEFFEAFDIALIVGGSIVIPHLREAVKYLETIRNNNKKNV</sequence>
<dbReference type="Proteomes" id="UP000516361">
    <property type="component" value="Chromosome"/>
</dbReference>
<keyword evidence="3" id="KW-1185">Reference proteome</keyword>
<gene>
    <name evidence="2" type="ORF">OSSY52_21140</name>
</gene>
<dbReference type="InterPro" id="IPR003779">
    <property type="entry name" value="CMD-like"/>
</dbReference>
<dbReference type="KEGG" id="ocy:OSSY52_21140"/>
<dbReference type="AlphaFoldDB" id="A0A7G1GA68"/>
<evidence type="ECO:0000313" key="3">
    <source>
        <dbReference type="Proteomes" id="UP000516361"/>
    </source>
</evidence>
<name>A0A7G1GA68_9BACT</name>
<dbReference type="SUPFAM" id="SSF69118">
    <property type="entry name" value="AhpD-like"/>
    <property type="match status" value="1"/>
</dbReference>
<dbReference type="PANTHER" id="PTHR33930">
    <property type="entry name" value="ALKYL HYDROPEROXIDE REDUCTASE AHPD"/>
    <property type="match status" value="1"/>
</dbReference>
<protein>
    <submittedName>
        <fullName evidence="2">Alkyl hydroperoxide reductase AhpD</fullName>
    </submittedName>
</protein>
<dbReference type="PANTHER" id="PTHR33930:SF2">
    <property type="entry name" value="BLR3452 PROTEIN"/>
    <property type="match status" value="1"/>
</dbReference>
<dbReference type="GO" id="GO:0051920">
    <property type="term" value="F:peroxiredoxin activity"/>
    <property type="evidence" value="ECO:0007669"/>
    <property type="project" value="InterPro"/>
</dbReference>
<dbReference type="InterPro" id="IPR029032">
    <property type="entry name" value="AhpD-like"/>
</dbReference>
<feature type="domain" description="Carboxymuconolactone decarboxylase-like" evidence="1">
    <location>
        <begin position="26"/>
        <end position="104"/>
    </location>
</feature>
<accession>A0A7G1GA68</accession>
<reference evidence="2 3" key="1">
    <citation type="submission" date="2018-06" db="EMBL/GenBank/DDBJ databases">
        <title>Genome sequencing of Oceanotoga sp. sy52.</title>
        <authorList>
            <person name="Mori K."/>
        </authorList>
    </citation>
    <scope>NUCLEOTIDE SEQUENCE [LARGE SCALE GENOMIC DNA]</scope>
    <source>
        <strain evidence="3">sy52</strain>
    </source>
</reference>
<proteinExistence type="predicted"/>
<evidence type="ECO:0000313" key="2">
    <source>
        <dbReference type="EMBL" id="BBE31973.1"/>
    </source>
</evidence>
<organism evidence="2 3">
    <name type="scientific">Tepiditoga spiralis</name>
    <dbReference type="NCBI Taxonomy" id="2108365"/>
    <lineage>
        <taxon>Bacteria</taxon>
        <taxon>Thermotogati</taxon>
        <taxon>Thermotogota</taxon>
        <taxon>Thermotogae</taxon>
        <taxon>Petrotogales</taxon>
        <taxon>Petrotogaceae</taxon>
        <taxon>Tepiditoga</taxon>
    </lineage>
</organism>